<dbReference type="Gene3D" id="2.180.10.10">
    <property type="entry name" value="RHS repeat-associated core"/>
    <property type="match status" value="1"/>
</dbReference>
<gene>
    <name evidence="3" type="ORF">HHL20_09175</name>
</gene>
<dbReference type="EMBL" id="JABBGF010000001">
    <property type="protein sequence ID" value="NML57514.1"/>
    <property type="molecule type" value="Genomic_DNA"/>
</dbReference>
<dbReference type="PANTHER" id="PTHR32305">
    <property type="match status" value="1"/>
</dbReference>
<dbReference type="PANTHER" id="PTHR32305:SF15">
    <property type="entry name" value="PROTEIN RHSA-RELATED"/>
    <property type="match status" value="1"/>
</dbReference>
<dbReference type="Pfam" id="PF20041">
    <property type="entry name" value="DUF6443"/>
    <property type="match status" value="1"/>
</dbReference>
<sequence length="1131" mass="129352">MKKILIPIGALLVSGVSHAQLNNTENYVYTKTYLDYNGTTAAKTSETVQYFDGLGRPKQVVNVKASPQGKDVVTHIEYDGFGRQVKDYLPVPQQGTQNGGIYTSPLSNATQPTLYGPEKIFSEKILESSPLDRILQQKQVGNDWSNKPVQFGYDANIQGDYVRKYETSTTWIEGRTQTSVQLLQYFLPNQLYKNTVTDEDGNKTIEFKNGEGQTILVRKVISPTENADTYYVYNEYNQLAFVIPPLASAPTVESTTVENLYYQYRYDGRNRLVEKKLPGKSWEYMVYDKQDRLVLTRDANLEAQGKWLFTKYDQFSRPIYTGLVYSPPGRAQQVAAVEGLGSNNEVRTTSSFNNTGMDVYYTTNSAYPQYNYTLLSVNYYDSYPGYSFNPSFPTNILGEPTLTETPTAEGLSTKSLPVMSLVKNIEDDNWTKNYTYYDKKGRAIGSYSINHLGGRTQTESKLDFAGAVQQSITRHKRLNTDTDKVITENFTYDTQNRLLTHTHQVDSNPVEYLAQNTYNELSQLSGKKVGGISPSAPLQDVSYKYNIRGWMTKINDPKNLNGKLFGYEIKYNQVEGQQTPDPFDTNLKVLPKYNGNIAEVDWRSNTTSGDYLRRYGYVYDKLNRLSAGFYQREDRPSAQEYFEKITYDLNGNITNLKRTASLDGNTTAGLIDNLTYGYFNNNNSNRLKTVTDSSTDYRGYPDVSGIEIGYDDNGNMTSHQDEGILQIDYNILNLPNYIKFDKLYYTRGVWQNVNTQYFYKADGIKHRKEYRYSENSVYRKKTTDYLDGFQYEEIQNVSPNTLKFVPTAEGYFNFENNKYIYNYVDHLGNVRLSYFNNGTNVEVLEENNYYPFGLKHEGYNALAGNSSYQYKYQGQELQNETGWYSFKWRNYMPDVGRFFNIDPLSEKYAYQSHYNFSENRVIDGRELEGLEWVSSRNLEEKTVNLHLTYKLANNTINALTNNQLKTLVSERQNAINTIVGGMTSEGYNLSFSFTQSEKATIVWDYNMGFDTTNVVDLNNAPKSDIEFALTTALGMTDVIGNTQINRTQISVSKSEHFSWNEDGQIEFDKDDRSTIAQTGVHETLHELGLGHLDKETLKDPKNIVQAHPIGTVVTPQQRSTIINNVEEQQKK</sequence>
<dbReference type="InterPro" id="IPR050708">
    <property type="entry name" value="T6SS_VgrG/RHS"/>
</dbReference>
<reference evidence="3 4" key="1">
    <citation type="submission" date="2020-04" db="EMBL/GenBank/DDBJ databases">
        <title>Chryseobacterium sp. RJ-7-14 sp. nov., isolated from Jeju soil.</title>
        <authorList>
            <person name="Dahal R.H."/>
            <person name="Chaudhary D.K."/>
        </authorList>
    </citation>
    <scope>NUCLEOTIDE SEQUENCE [LARGE SCALE GENOMIC DNA]</scope>
    <source>
        <strain evidence="3 4">RJ-7-14</strain>
    </source>
</reference>
<evidence type="ECO:0000313" key="4">
    <source>
        <dbReference type="Proteomes" id="UP000552615"/>
    </source>
</evidence>
<evidence type="ECO:0000256" key="1">
    <source>
        <dbReference type="SAM" id="SignalP"/>
    </source>
</evidence>
<keyword evidence="1" id="KW-0732">Signal</keyword>
<proteinExistence type="predicted"/>
<dbReference type="RefSeq" id="WP_169230831.1">
    <property type="nucleotide sequence ID" value="NZ_JABBGF010000001.1"/>
</dbReference>
<feature type="domain" description="DUF6443" evidence="2">
    <location>
        <begin position="32"/>
        <end position="147"/>
    </location>
</feature>
<comment type="caution">
    <text evidence="3">The sequence shown here is derived from an EMBL/GenBank/DDBJ whole genome shotgun (WGS) entry which is preliminary data.</text>
</comment>
<dbReference type="AlphaFoldDB" id="A0A7Y0A6E4"/>
<accession>A0A7Y0A6E4</accession>
<dbReference type="InterPro" id="IPR045619">
    <property type="entry name" value="DUF6443"/>
</dbReference>
<evidence type="ECO:0000313" key="3">
    <source>
        <dbReference type="EMBL" id="NML57514.1"/>
    </source>
</evidence>
<name>A0A7Y0A6E4_9FLAO</name>
<organism evidence="3 4">
    <name type="scientific">Chryseobacterium cheonjiense</name>
    <dbReference type="NCBI Taxonomy" id="2728845"/>
    <lineage>
        <taxon>Bacteria</taxon>
        <taxon>Pseudomonadati</taxon>
        <taxon>Bacteroidota</taxon>
        <taxon>Flavobacteriia</taxon>
        <taxon>Flavobacteriales</taxon>
        <taxon>Weeksellaceae</taxon>
        <taxon>Chryseobacterium group</taxon>
        <taxon>Chryseobacterium</taxon>
    </lineage>
</organism>
<feature type="chain" id="PRO_5031447568" evidence="1">
    <location>
        <begin position="20"/>
        <end position="1131"/>
    </location>
</feature>
<keyword evidence="4" id="KW-1185">Reference proteome</keyword>
<dbReference type="NCBIfam" id="TIGR03696">
    <property type="entry name" value="Rhs_assc_core"/>
    <property type="match status" value="1"/>
</dbReference>
<feature type="signal peptide" evidence="1">
    <location>
        <begin position="1"/>
        <end position="19"/>
    </location>
</feature>
<protein>
    <submittedName>
        <fullName evidence="3">RHS repeat-associated core domain-containing protein</fullName>
    </submittedName>
</protein>
<dbReference type="Proteomes" id="UP000552615">
    <property type="component" value="Unassembled WGS sequence"/>
</dbReference>
<evidence type="ECO:0000259" key="2">
    <source>
        <dbReference type="Pfam" id="PF20041"/>
    </source>
</evidence>
<dbReference type="InterPro" id="IPR022385">
    <property type="entry name" value="Rhs_assc_core"/>
</dbReference>